<feature type="transmembrane region" description="Helical" evidence="1">
    <location>
        <begin position="48"/>
        <end position="69"/>
    </location>
</feature>
<comment type="caution">
    <text evidence="2">The sequence shown here is derived from an EMBL/GenBank/DDBJ whole genome shotgun (WGS) entry which is preliminary data.</text>
</comment>
<dbReference type="RefSeq" id="WP_142621580.1">
    <property type="nucleotide sequence ID" value="NZ_VIRM01000031.1"/>
</dbReference>
<dbReference type="Proteomes" id="UP000316541">
    <property type="component" value="Unassembled WGS sequence"/>
</dbReference>
<dbReference type="AlphaFoldDB" id="A0A544YPY3"/>
<feature type="transmembrane region" description="Helical" evidence="1">
    <location>
        <begin position="21"/>
        <end position="42"/>
    </location>
</feature>
<keyword evidence="1" id="KW-1133">Transmembrane helix</keyword>
<dbReference type="EMBL" id="VIRM01000031">
    <property type="protein sequence ID" value="TQS18622.1"/>
    <property type="molecule type" value="Genomic_DNA"/>
</dbReference>
<organism evidence="2 3">
    <name type="scientific">Microbispora hainanensis</name>
    <dbReference type="NCBI Taxonomy" id="568844"/>
    <lineage>
        <taxon>Bacteria</taxon>
        <taxon>Bacillati</taxon>
        <taxon>Actinomycetota</taxon>
        <taxon>Actinomycetes</taxon>
        <taxon>Streptosporangiales</taxon>
        <taxon>Streptosporangiaceae</taxon>
        <taxon>Microbispora</taxon>
    </lineage>
</organism>
<keyword evidence="1" id="KW-0812">Transmembrane</keyword>
<protein>
    <submittedName>
        <fullName evidence="2">Uncharacterized protein</fullName>
    </submittedName>
</protein>
<evidence type="ECO:0000313" key="2">
    <source>
        <dbReference type="EMBL" id="TQS18622.1"/>
    </source>
</evidence>
<evidence type="ECO:0000256" key="1">
    <source>
        <dbReference type="SAM" id="Phobius"/>
    </source>
</evidence>
<evidence type="ECO:0000313" key="3">
    <source>
        <dbReference type="Proteomes" id="UP000316541"/>
    </source>
</evidence>
<accession>A0A544YPY3</accession>
<gene>
    <name evidence="2" type="ORF">FLX08_24095</name>
</gene>
<reference evidence="2 3" key="1">
    <citation type="submission" date="2019-07" db="EMBL/GenBank/DDBJ databases">
        <title>Microbispora hainanensis DSM 45428.</title>
        <authorList>
            <person name="Thawai C."/>
        </authorList>
    </citation>
    <scope>NUCLEOTIDE SEQUENCE [LARGE SCALE GENOMIC DNA]</scope>
    <source>
        <strain evidence="2 3">DSM 45428</strain>
    </source>
</reference>
<sequence length="82" mass="8891">MTSRDQPRHETPEQHLTERELLHVAASIAILILCVGVAILSFMAGLTWLGVISSAVLAAALVDLTLLSLRHSRRRHGRVSAG</sequence>
<proteinExistence type="predicted"/>
<name>A0A544YPY3_9ACTN</name>
<keyword evidence="1" id="KW-0472">Membrane</keyword>